<evidence type="ECO:0008006" key="6">
    <source>
        <dbReference type="Google" id="ProtNLM"/>
    </source>
</evidence>
<dbReference type="Pfam" id="PF00072">
    <property type="entry name" value="Response_reg"/>
    <property type="match status" value="1"/>
</dbReference>
<sequence length="384" mass="42577">MNILFIDDEPAILRSIKRTLRGSLSKHHLDLVENPQEVNEYLQRTHYELIVSDMRMPGKSGCHVLAEVEAQSPDTIRAILSGYSDEAQAVKAAQHAHLFLSKPFEPTAIVDLIQRAEKLLAMPLTDQLRRVLGNLKALAPAPKLFQTLTDTLNSNTKTATDIANIIKQDMAMTTKLLQLTNSAFFGISQPVTDLERAVTLLGTEIIKGLILHYELFGKQQASKPWQEALYRESQHTARLAKSIASSQKGDRSLLESAFLAGLLHDTGRLVLSALPEGIEHQDELFAALWGKELCEKEMQLFGAHHGWVGAYLLRLWGFSDPVVEAVALHHHPSESGNRGFTALTAVHVADCLLHQADETTAVDETYLVSIGCAESLTEWRRLAQ</sequence>
<dbReference type="Gene3D" id="3.40.50.2300">
    <property type="match status" value="1"/>
</dbReference>
<accession>A0A370DWI2</accession>
<dbReference type="PROSITE" id="PS50110">
    <property type="entry name" value="RESPONSE_REGULATORY"/>
    <property type="match status" value="1"/>
</dbReference>
<comment type="caution">
    <text evidence="4">The sequence shown here is derived from an EMBL/GenBank/DDBJ whole genome shotgun (WGS) entry which is preliminary data.</text>
</comment>
<dbReference type="EMBL" id="QFXD01000227">
    <property type="protein sequence ID" value="RDH89195.1"/>
    <property type="molecule type" value="Genomic_DNA"/>
</dbReference>
<dbReference type="PANTHER" id="PTHR33525:SF6">
    <property type="entry name" value="HDOD DOMAIN-CONTAINING PROTEIN"/>
    <property type="match status" value="1"/>
</dbReference>
<feature type="modified residue" description="4-aspartylphosphate" evidence="1">
    <location>
        <position position="53"/>
    </location>
</feature>
<dbReference type="Gene3D" id="1.10.3210.10">
    <property type="entry name" value="Hypothetical protein af1432"/>
    <property type="match status" value="1"/>
</dbReference>
<evidence type="ECO:0000313" key="5">
    <source>
        <dbReference type="Proteomes" id="UP000255508"/>
    </source>
</evidence>
<evidence type="ECO:0000256" key="1">
    <source>
        <dbReference type="PROSITE-ProRule" id="PRU00169"/>
    </source>
</evidence>
<dbReference type="InterPro" id="IPR001789">
    <property type="entry name" value="Sig_transdc_resp-reg_receiver"/>
</dbReference>
<evidence type="ECO:0000259" key="3">
    <source>
        <dbReference type="PROSITE" id="PS51833"/>
    </source>
</evidence>
<name>A0A370DWI2_9GAMM</name>
<dbReference type="InterPro" id="IPR011006">
    <property type="entry name" value="CheY-like_superfamily"/>
</dbReference>
<feature type="domain" description="HDOD" evidence="3">
    <location>
        <begin position="138"/>
        <end position="332"/>
    </location>
</feature>
<dbReference type="SUPFAM" id="SSF109604">
    <property type="entry name" value="HD-domain/PDEase-like"/>
    <property type="match status" value="1"/>
</dbReference>
<dbReference type="PANTHER" id="PTHR33525">
    <property type="match status" value="1"/>
</dbReference>
<evidence type="ECO:0000313" key="4">
    <source>
        <dbReference type="EMBL" id="RDH89195.1"/>
    </source>
</evidence>
<dbReference type="GO" id="GO:0000160">
    <property type="term" value="P:phosphorelay signal transduction system"/>
    <property type="evidence" value="ECO:0007669"/>
    <property type="project" value="InterPro"/>
</dbReference>
<dbReference type="SUPFAM" id="SSF52172">
    <property type="entry name" value="CheY-like"/>
    <property type="match status" value="1"/>
</dbReference>
<reference evidence="4 5" key="1">
    <citation type="journal article" date="2018" name="ISME J.">
        <title>Endosymbiont genomes yield clues of tubeworm success.</title>
        <authorList>
            <person name="Li Y."/>
            <person name="Liles M.R."/>
            <person name="Halanych K.M."/>
        </authorList>
    </citation>
    <scope>NUCLEOTIDE SEQUENCE [LARGE SCALE GENOMIC DNA]</scope>
    <source>
        <strain evidence="4">A1422</strain>
    </source>
</reference>
<dbReference type="CDD" id="cd00077">
    <property type="entry name" value="HDc"/>
    <property type="match status" value="1"/>
</dbReference>
<dbReference type="PROSITE" id="PS51833">
    <property type="entry name" value="HDOD"/>
    <property type="match status" value="1"/>
</dbReference>
<dbReference type="InterPro" id="IPR014626">
    <property type="entry name" value="Sig_transdc_resp-reg_put"/>
</dbReference>
<organism evidence="4 5">
    <name type="scientific">endosymbiont of Lamellibrachia luymesi</name>
    <dbReference type="NCBI Taxonomy" id="2200907"/>
    <lineage>
        <taxon>Bacteria</taxon>
        <taxon>Pseudomonadati</taxon>
        <taxon>Pseudomonadota</taxon>
        <taxon>Gammaproteobacteria</taxon>
        <taxon>sulfur-oxidizing symbionts</taxon>
    </lineage>
</organism>
<protein>
    <recommendedName>
        <fullName evidence="6">Two-component system response regulator</fullName>
    </recommendedName>
</protein>
<gene>
    <name evidence="4" type="ORF">DIZ79_13060</name>
</gene>
<dbReference type="InterPro" id="IPR013976">
    <property type="entry name" value="HDOD"/>
</dbReference>
<proteinExistence type="predicted"/>
<dbReference type="Proteomes" id="UP000255508">
    <property type="component" value="Unassembled WGS sequence"/>
</dbReference>
<evidence type="ECO:0000259" key="2">
    <source>
        <dbReference type="PROSITE" id="PS50110"/>
    </source>
</evidence>
<feature type="domain" description="Response regulatory" evidence="2">
    <location>
        <begin position="2"/>
        <end position="117"/>
    </location>
</feature>
<dbReference type="AlphaFoldDB" id="A0A370DWI2"/>
<dbReference type="SMART" id="SM00448">
    <property type="entry name" value="REC"/>
    <property type="match status" value="1"/>
</dbReference>
<dbReference type="PIRSF" id="PIRSF036883">
    <property type="entry name" value="RR_HD-GYP_mod"/>
    <property type="match status" value="1"/>
</dbReference>
<dbReference type="InterPro" id="IPR003607">
    <property type="entry name" value="HD/PDEase_dom"/>
</dbReference>
<dbReference type="InterPro" id="IPR052340">
    <property type="entry name" value="RNase_Y/CdgJ"/>
</dbReference>
<keyword evidence="1" id="KW-0597">Phosphoprotein</keyword>
<dbReference type="Pfam" id="PF08668">
    <property type="entry name" value="HDOD"/>
    <property type="match status" value="1"/>
</dbReference>